<evidence type="ECO:0000313" key="10">
    <source>
        <dbReference type="Proteomes" id="UP001201873"/>
    </source>
</evidence>
<dbReference type="Gene3D" id="1.20.140.10">
    <property type="entry name" value="Butyryl-CoA Dehydrogenase, subunit A, domain 3"/>
    <property type="match status" value="1"/>
</dbReference>
<name>A0ABT0JSQ7_9ACTN</name>
<dbReference type="PANTHER" id="PTHR43884:SF12">
    <property type="entry name" value="ISOVALERYL-COA DEHYDROGENASE, MITOCHONDRIAL-RELATED"/>
    <property type="match status" value="1"/>
</dbReference>
<dbReference type="InterPro" id="IPR009075">
    <property type="entry name" value="AcylCo_DH/oxidase_C"/>
</dbReference>
<organism evidence="9 10">
    <name type="scientific">Frankia umida</name>
    <dbReference type="NCBI Taxonomy" id="573489"/>
    <lineage>
        <taxon>Bacteria</taxon>
        <taxon>Bacillati</taxon>
        <taxon>Actinomycetota</taxon>
        <taxon>Actinomycetes</taxon>
        <taxon>Frankiales</taxon>
        <taxon>Frankiaceae</taxon>
        <taxon>Frankia</taxon>
    </lineage>
</organism>
<dbReference type="PANTHER" id="PTHR43884">
    <property type="entry name" value="ACYL-COA DEHYDROGENASE"/>
    <property type="match status" value="1"/>
</dbReference>
<dbReference type="Gene3D" id="2.40.110.10">
    <property type="entry name" value="Butyryl-CoA Dehydrogenase, subunit A, domain 2"/>
    <property type="match status" value="1"/>
</dbReference>
<proteinExistence type="inferred from homology"/>
<dbReference type="InterPro" id="IPR009100">
    <property type="entry name" value="AcylCoA_DH/oxidase_NM_dom_sf"/>
</dbReference>
<dbReference type="Gene3D" id="1.10.540.10">
    <property type="entry name" value="Acyl-CoA dehydrogenase/oxidase, N-terminal domain"/>
    <property type="match status" value="1"/>
</dbReference>
<feature type="domain" description="Acyl-CoA oxidase/dehydrogenase middle" evidence="7">
    <location>
        <begin position="141"/>
        <end position="253"/>
    </location>
</feature>
<dbReference type="InterPro" id="IPR013786">
    <property type="entry name" value="AcylCoA_DH/ox_N"/>
</dbReference>
<dbReference type="PIRSF" id="PIRSF016578">
    <property type="entry name" value="HsaA"/>
    <property type="match status" value="1"/>
</dbReference>
<keyword evidence="3 5" id="KW-0285">Flavoprotein</keyword>
<comment type="cofactor">
    <cofactor evidence="1 5">
        <name>FAD</name>
        <dbReference type="ChEBI" id="CHEBI:57692"/>
    </cofactor>
</comment>
<keyword evidence="10" id="KW-1185">Reference proteome</keyword>
<dbReference type="InterPro" id="IPR006091">
    <property type="entry name" value="Acyl-CoA_Oxase/DH_mid-dom"/>
</dbReference>
<dbReference type="CDD" id="cd00567">
    <property type="entry name" value="ACAD"/>
    <property type="match status" value="1"/>
</dbReference>
<evidence type="ECO:0000259" key="6">
    <source>
        <dbReference type="Pfam" id="PF00441"/>
    </source>
</evidence>
<protein>
    <submittedName>
        <fullName evidence="9">Acyl-CoA/acyl-ACP dehydrogenase</fullName>
    </submittedName>
</protein>
<gene>
    <name evidence="9" type="ORF">MXD59_02185</name>
</gene>
<sequence>MSSRVPAPRTDGGSGGILGVDGAQLARGAVDAIAARAGAADRDGELPAADLDELRDAGLLGLLVPTRLGGFGGGFADWADAARVLASASGATALVLNMHTSVVGALARTPDELARAMGAPESFFLARDQLLARAAAGEFIAVAMSERGAGSRLSALATRYRREGDGYRIRGVKAFCSGASHADVFFVAARAAESIPTDPIDPTAPLDPSTSAGPSGPAMVSHFLVPSGPGVSVEPSWDSLGMRGTGSHDVRFDVWVPAQALVGGVAGLSLLVAQGMPQWLVASYAAVYAGVGRAVFDAGVDHVRGRRGTGMPPGLAGLPAVRARFGQADAALAALDAVVDECARRIDADPGSDLTNRWVWRAKLLAGRTVQDVAASIVEACGTAATRRGHPLERLYRDARCGSLQPATSDVCADWLGLAALGGDPEADASVARW</sequence>
<evidence type="ECO:0000313" key="9">
    <source>
        <dbReference type="EMBL" id="MCK9874601.1"/>
    </source>
</evidence>
<evidence type="ECO:0000259" key="8">
    <source>
        <dbReference type="Pfam" id="PF02771"/>
    </source>
</evidence>
<reference evidence="9 10" key="1">
    <citation type="submission" date="2022-04" db="EMBL/GenBank/DDBJ databases">
        <title>Genome diversity in the genus Frankia.</title>
        <authorList>
            <person name="Carlos-Shanley C."/>
            <person name="Hahn D."/>
        </authorList>
    </citation>
    <scope>NUCLEOTIDE SEQUENCE [LARGE SCALE GENOMIC DNA]</scope>
    <source>
        <strain evidence="9 10">Ag45/Mut15</strain>
    </source>
</reference>
<dbReference type="SUPFAM" id="SSF47203">
    <property type="entry name" value="Acyl-CoA dehydrogenase C-terminal domain-like"/>
    <property type="match status" value="1"/>
</dbReference>
<accession>A0ABT0JSQ7</accession>
<feature type="domain" description="Acyl-CoA dehydrogenase/oxidase C-terminal" evidence="6">
    <location>
        <begin position="283"/>
        <end position="403"/>
    </location>
</feature>
<dbReference type="InterPro" id="IPR036250">
    <property type="entry name" value="AcylCo_DH-like_C"/>
</dbReference>
<keyword evidence="4 5" id="KW-0274">FAD</keyword>
<dbReference type="InterPro" id="IPR037069">
    <property type="entry name" value="AcylCoA_DH/ox_N_sf"/>
</dbReference>
<evidence type="ECO:0000256" key="1">
    <source>
        <dbReference type="ARBA" id="ARBA00001974"/>
    </source>
</evidence>
<dbReference type="EMBL" id="JALKFT010000002">
    <property type="protein sequence ID" value="MCK9874601.1"/>
    <property type="molecule type" value="Genomic_DNA"/>
</dbReference>
<evidence type="ECO:0000256" key="2">
    <source>
        <dbReference type="ARBA" id="ARBA00009347"/>
    </source>
</evidence>
<dbReference type="Pfam" id="PF00441">
    <property type="entry name" value="Acyl-CoA_dh_1"/>
    <property type="match status" value="1"/>
</dbReference>
<dbReference type="InterPro" id="IPR046373">
    <property type="entry name" value="Acyl-CoA_Oxase/DH_mid-dom_sf"/>
</dbReference>
<feature type="domain" description="Acyl-CoA dehydrogenase/oxidase N-terminal" evidence="8">
    <location>
        <begin position="30"/>
        <end position="107"/>
    </location>
</feature>
<dbReference type="SUPFAM" id="SSF56645">
    <property type="entry name" value="Acyl-CoA dehydrogenase NM domain-like"/>
    <property type="match status" value="1"/>
</dbReference>
<comment type="caution">
    <text evidence="9">The sequence shown here is derived from an EMBL/GenBank/DDBJ whole genome shotgun (WGS) entry which is preliminary data.</text>
</comment>
<comment type="similarity">
    <text evidence="2 5">Belongs to the acyl-CoA dehydrogenase family.</text>
</comment>
<dbReference type="Proteomes" id="UP001201873">
    <property type="component" value="Unassembled WGS sequence"/>
</dbReference>
<evidence type="ECO:0000259" key="7">
    <source>
        <dbReference type="Pfam" id="PF02770"/>
    </source>
</evidence>
<dbReference type="Pfam" id="PF02770">
    <property type="entry name" value="Acyl-CoA_dh_M"/>
    <property type="match status" value="1"/>
</dbReference>
<evidence type="ECO:0000256" key="4">
    <source>
        <dbReference type="ARBA" id="ARBA00022827"/>
    </source>
</evidence>
<keyword evidence="5" id="KW-0560">Oxidoreductase</keyword>
<evidence type="ECO:0000256" key="3">
    <source>
        <dbReference type="ARBA" id="ARBA00022630"/>
    </source>
</evidence>
<dbReference type="Pfam" id="PF02771">
    <property type="entry name" value="Acyl-CoA_dh_N"/>
    <property type="match status" value="1"/>
</dbReference>
<evidence type="ECO:0000256" key="5">
    <source>
        <dbReference type="RuleBase" id="RU362125"/>
    </source>
</evidence>